<dbReference type="EMBL" id="CP157484">
    <property type="protein sequence ID" value="XBO40263.1"/>
    <property type="molecule type" value="Genomic_DNA"/>
</dbReference>
<protein>
    <submittedName>
        <fullName evidence="3">Uncharacterized protein</fullName>
    </submittedName>
</protein>
<evidence type="ECO:0000256" key="2">
    <source>
        <dbReference type="SAM" id="Phobius"/>
    </source>
</evidence>
<keyword evidence="2" id="KW-0812">Transmembrane</keyword>
<evidence type="ECO:0000256" key="1">
    <source>
        <dbReference type="SAM" id="MobiDB-lite"/>
    </source>
</evidence>
<keyword evidence="2" id="KW-0472">Membrane</keyword>
<evidence type="ECO:0000313" key="3">
    <source>
        <dbReference type="EMBL" id="XBO40263.1"/>
    </source>
</evidence>
<reference evidence="3" key="1">
    <citation type="submission" date="2024-05" db="EMBL/GenBank/DDBJ databases">
        <authorList>
            <person name="Kim S."/>
            <person name="Heo J."/>
            <person name="Choi H."/>
            <person name="Choi Y."/>
            <person name="Kwon S.-W."/>
            <person name="Kim Y."/>
        </authorList>
    </citation>
    <scope>NUCLEOTIDE SEQUENCE</scope>
    <source>
        <strain evidence="3">KACC 23698</strain>
    </source>
</reference>
<organism evidence="3">
    <name type="scientific">Alsobacter sp. KACC 23698</name>
    <dbReference type="NCBI Taxonomy" id="3149229"/>
    <lineage>
        <taxon>Bacteria</taxon>
        <taxon>Pseudomonadati</taxon>
        <taxon>Pseudomonadota</taxon>
        <taxon>Alphaproteobacteria</taxon>
        <taxon>Hyphomicrobiales</taxon>
        <taxon>Alsobacteraceae</taxon>
        <taxon>Alsobacter</taxon>
    </lineage>
</organism>
<keyword evidence="2" id="KW-1133">Transmembrane helix</keyword>
<sequence length="76" mass="8138">MMDDPDDDRHPWSGAVATLGVWACAFLGLVAMGHRGPPALSEPTVVVAPCGRLDPGAEAMRPPRHDFRSTEEVRAS</sequence>
<feature type="compositionally biased region" description="Basic and acidic residues" evidence="1">
    <location>
        <begin position="61"/>
        <end position="76"/>
    </location>
</feature>
<dbReference type="RefSeq" id="WP_406857118.1">
    <property type="nucleotide sequence ID" value="NZ_CP157484.1"/>
</dbReference>
<feature type="transmembrane region" description="Helical" evidence="2">
    <location>
        <begin position="12"/>
        <end position="32"/>
    </location>
</feature>
<proteinExistence type="predicted"/>
<accession>A0AAU7JJ30</accession>
<feature type="region of interest" description="Disordered" evidence="1">
    <location>
        <begin position="53"/>
        <end position="76"/>
    </location>
</feature>
<gene>
    <name evidence="3" type="ORF">ABEG18_05640</name>
</gene>
<dbReference type="AlphaFoldDB" id="A0AAU7JJ30"/>
<name>A0AAU7JJ30_9HYPH</name>